<sequence length="73" mass="8110">MSAERVGEHRCYYADPSGGFGWPSCVICGAPVPTEVARRSLRRCCNTLDTEDHTPTCQSLDAIKRRQHRSEGS</sequence>
<proteinExistence type="predicted"/>
<organism evidence="1 2">
    <name type="scientific">Mycobacterium phage Thonko</name>
    <dbReference type="NCBI Taxonomy" id="2282910"/>
    <lineage>
        <taxon>Viruses</taxon>
        <taxon>Duplodnaviria</taxon>
        <taxon>Heunggongvirae</taxon>
        <taxon>Uroviricota</taxon>
        <taxon>Caudoviricetes</taxon>
        <taxon>Bclasvirinae</taxon>
        <taxon>Thonkovirus</taxon>
        <taxon>Thonkovirus thonko</taxon>
    </lineage>
</organism>
<dbReference type="GeneID" id="60320852"/>
<dbReference type="Proteomes" id="UP000259812">
    <property type="component" value="Genome"/>
</dbReference>
<dbReference type="RefSeq" id="YP_009949450.1">
    <property type="nucleotide sequence ID" value="NC_051580.1"/>
</dbReference>
<gene>
    <name evidence="1" type="primary">99</name>
    <name evidence="1" type="ORF">PBI_THONKO_99</name>
</gene>
<dbReference type="EMBL" id="MH632120">
    <property type="protein sequence ID" value="AXN53369.1"/>
    <property type="molecule type" value="Genomic_DNA"/>
</dbReference>
<name>A0A346FCE4_9CAUD</name>
<evidence type="ECO:0000313" key="2">
    <source>
        <dbReference type="Proteomes" id="UP000259812"/>
    </source>
</evidence>
<protein>
    <submittedName>
        <fullName evidence="1">Uncharacterized protein</fullName>
    </submittedName>
</protein>
<dbReference type="KEGG" id="vg:60320852"/>
<reference evidence="2" key="1">
    <citation type="submission" date="2018-07" db="EMBL/GenBank/DDBJ databases">
        <authorList>
            <person name="Quirk P.G."/>
            <person name="Krulwich T.A."/>
        </authorList>
    </citation>
    <scope>NUCLEOTIDE SEQUENCE [LARGE SCALE GENOMIC DNA]</scope>
</reference>
<accession>A0A346FCE4</accession>
<evidence type="ECO:0000313" key="1">
    <source>
        <dbReference type="EMBL" id="AXN53369.1"/>
    </source>
</evidence>
<keyword evidence="2" id="KW-1185">Reference proteome</keyword>